<reference evidence="1" key="2">
    <citation type="submission" date="2015-06" db="UniProtKB">
        <authorList>
            <consortium name="EnsemblMetazoa"/>
        </authorList>
    </citation>
    <scope>IDENTIFICATION</scope>
</reference>
<protein>
    <submittedName>
        <fullName evidence="1">Uncharacterized protein</fullName>
    </submittedName>
</protein>
<dbReference type="Proteomes" id="UP000015102">
    <property type="component" value="Unassembled WGS sequence"/>
</dbReference>
<sequence length="82" mass="9683">MNRNEDELDPEDVDLDEAYTNDTRSRCKLPQILNCSLCFALLLHSSEDLDTDTEFEPVEDMALETRSRCMPFFERSYWRPSD</sequence>
<organism evidence="1 2">
    <name type="scientific">Megaselia scalaris</name>
    <name type="common">Humpbacked fly</name>
    <name type="synonym">Phora scalaris</name>
    <dbReference type="NCBI Taxonomy" id="36166"/>
    <lineage>
        <taxon>Eukaryota</taxon>
        <taxon>Metazoa</taxon>
        <taxon>Ecdysozoa</taxon>
        <taxon>Arthropoda</taxon>
        <taxon>Hexapoda</taxon>
        <taxon>Insecta</taxon>
        <taxon>Pterygota</taxon>
        <taxon>Neoptera</taxon>
        <taxon>Endopterygota</taxon>
        <taxon>Diptera</taxon>
        <taxon>Brachycera</taxon>
        <taxon>Muscomorpha</taxon>
        <taxon>Platypezoidea</taxon>
        <taxon>Phoridae</taxon>
        <taxon>Megaseliini</taxon>
        <taxon>Megaselia</taxon>
    </lineage>
</organism>
<name>T1H4B7_MEGSC</name>
<dbReference type="AlphaFoldDB" id="T1H4B7"/>
<keyword evidence="2" id="KW-1185">Reference proteome</keyword>
<proteinExistence type="predicted"/>
<reference evidence="2" key="1">
    <citation type="submission" date="2013-02" db="EMBL/GenBank/DDBJ databases">
        <authorList>
            <person name="Hughes D."/>
        </authorList>
    </citation>
    <scope>NUCLEOTIDE SEQUENCE</scope>
    <source>
        <strain>Durham</strain>
        <strain evidence="2">NC isolate 2 -- Noor lab</strain>
    </source>
</reference>
<dbReference type="HOGENOM" id="CLU_2560899_0_0_1"/>
<dbReference type="EnsemblMetazoa" id="MESCA011126-RA">
    <property type="protein sequence ID" value="MESCA011126-PA"/>
    <property type="gene ID" value="MESCA011126"/>
</dbReference>
<dbReference type="EMBL" id="CAQQ02180222">
    <property type="status" value="NOT_ANNOTATED_CDS"/>
    <property type="molecule type" value="Genomic_DNA"/>
</dbReference>
<evidence type="ECO:0000313" key="1">
    <source>
        <dbReference type="EnsemblMetazoa" id="MESCA011126-PA"/>
    </source>
</evidence>
<evidence type="ECO:0000313" key="2">
    <source>
        <dbReference type="Proteomes" id="UP000015102"/>
    </source>
</evidence>
<accession>T1H4B7</accession>